<proteinExistence type="predicted"/>
<feature type="domain" description="Methyltransferase type 11" evidence="1">
    <location>
        <begin position="58"/>
        <end position="148"/>
    </location>
</feature>
<dbReference type="AlphaFoldDB" id="A0A935M687"/>
<dbReference type="GO" id="GO:0008757">
    <property type="term" value="F:S-adenosylmethionine-dependent methyltransferase activity"/>
    <property type="evidence" value="ECO:0007669"/>
    <property type="project" value="InterPro"/>
</dbReference>
<organism evidence="2 3">
    <name type="scientific">Candidatus Phosphoribacter hodrii</name>
    <dbReference type="NCBI Taxonomy" id="2953743"/>
    <lineage>
        <taxon>Bacteria</taxon>
        <taxon>Bacillati</taxon>
        <taxon>Actinomycetota</taxon>
        <taxon>Actinomycetes</taxon>
        <taxon>Micrococcales</taxon>
        <taxon>Dermatophilaceae</taxon>
        <taxon>Candidatus Phosphoribacter</taxon>
    </lineage>
</organism>
<reference evidence="2 3" key="1">
    <citation type="submission" date="2020-10" db="EMBL/GenBank/DDBJ databases">
        <title>Connecting structure to function with the recovery of over 1000 high-quality activated sludge metagenome-assembled genomes encoding full-length rRNA genes using long-read sequencing.</title>
        <authorList>
            <person name="Singleton C.M."/>
            <person name="Petriglieri F."/>
            <person name="Kristensen J.M."/>
            <person name="Kirkegaard R.H."/>
            <person name="Michaelsen T.Y."/>
            <person name="Andersen M.H."/>
            <person name="Karst S.M."/>
            <person name="Dueholm M.S."/>
            <person name="Nielsen P.H."/>
            <person name="Albertsen M."/>
        </authorList>
    </citation>
    <scope>NUCLEOTIDE SEQUENCE [LARGE SCALE GENOMIC DNA]</scope>
    <source>
        <strain evidence="2">Ega_18-Q3-R5-49_MAXAC.001</strain>
    </source>
</reference>
<dbReference type="EMBL" id="JADJIB010000002">
    <property type="protein sequence ID" value="MBK7272679.1"/>
    <property type="molecule type" value="Genomic_DNA"/>
</dbReference>
<protein>
    <submittedName>
        <fullName evidence="2">Methyltransferase domain-containing protein</fullName>
    </submittedName>
</protein>
<dbReference type="Proteomes" id="UP000726105">
    <property type="component" value="Unassembled WGS sequence"/>
</dbReference>
<keyword evidence="2" id="KW-0489">Methyltransferase</keyword>
<gene>
    <name evidence="2" type="ORF">IPI13_05750</name>
</gene>
<dbReference type="CDD" id="cd02440">
    <property type="entry name" value="AdoMet_MTases"/>
    <property type="match status" value="1"/>
</dbReference>
<dbReference type="InterPro" id="IPR050508">
    <property type="entry name" value="Methyltransf_Superfamily"/>
</dbReference>
<dbReference type="SUPFAM" id="SSF53335">
    <property type="entry name" value="S-adenosyl-L-methionine-dependent methyltransferases"/>
    <property type="match status" value="1"/>
</dbReference>
<dbReference type="PANTHER" id="PTHR42912">
    <property type="entry name" value="METHYLTRANSFERASE"/>
    <property type="match status" value="1"/>
</dbReference>
<dbReference type="Pfam" id="PF08241">
    <property type="entry name" value="Methyltransf_11"/>
    <property type="match status" value="1"/>
</dbReference>
<sequence length="247" mass="25908">MTSFESINVGDQGHVAHQYATTERLRGRMSVWGPGATGLDPTDVLFEELVARSPRTVLEIGCGTGAFAKRVVDALPDVDYLATDASPAMVAAASAQGVRAEVRPAEATGQPTGSIDVVVAAWMLYHVPSLDAALAEVCRVLRPGGALLAVTNGEQHLATLFAAAGVTPPRSTFTSENGEALLERHFDRITRTDIETIATFPDHASAAAYLATVDATWAAALPAFEGARQDTGFTTVFTATAPRAATR</sequence>
<evidence type="ECO:0000259" key="1">
    <source>
        <dbReference type="Pfam" id="PF08241"/>
    </source>
</evidence>
<dbReference type="InterPro" id="IPR013216">
    <property type="entry name" value="Methyltransf_11"/>
</dbReference>
<keyword evidence="2" id="KW-0808">Transferase</keyword>
<comment type="caution">
    <text evidence="2">The sequence shown here is derived from an EMBL/GenBank/DDBJ whole genome shotgun (WGS) entry which is preliminary data.</text>
</comment>
<name>A0A935M687_9MICO</name>
<dbReference type="InterPro" id="IPR029063">
    <property type="entry name" value="SAM-dependent_MTases_sf"/>
</dbReference>
<evidence type="ECO:0000313" key="2">
    <source>
        <dbReference type="EMBL" id="MBK7272679.1"/>
    </source>
</evidence>
<dbReference type="GO" id="GO:0032259">
    <property type="term" value="P:methylation"/>
    <property type="evidence" value="ECO:0007669"/>
    <property type="project" value="UniProtKB-KW"/>
</dbReference>
<accession>A0A935M687</accession>
<evidence type="ECO:0000313" key="3">
    <source>
        <dbReference type="Proteomes" id="UP000726105"/>
    </source>
</evidence>
<dbReference type="Gene3D" id="3.40.50.150">
    <property type="entry name" value="Vaccinia Virus protein VP39"/>
    <property type="match status" value="1"/>
</dbReference>